<sequence length="95" mass="9839">MSEIYDRESAAGRDISNAVQALSDLWKILDGSLGSDREGAACSMAIELLPLIGGRFDSAISALGVGPTGCFEQVLAAKGIVIGASSSPREEVRRG</sequence>
<dbReference type="EMBL" id="CABVLY010000001">
    <property type="protein sequence ID" value="VVU47707.1"/>
    <property type="molecule type" value="Genomic_DNA"/>
</dbReference>
<reference evidence="2 3" key="1">
    <citation type="submission" date="2019-09" db="EMBL/GenBank/DDBJ databases">
        <authorList>
            <person name="Depoorter E."/>
        </authorList>
    </citation>
    <scope>NUCLEOTIDE SEQUENCE [LARGE SCALE GENOMIC DNA]</scope>
    <source>
        <strain evidence="2">LMG 20980</strain>
    </source>
</reference>
<proteinExistence type="predicted"/>
<accession>A0A6P2G2E6</accession>
<name>A0A6P2G2E6_9BURK</name>
<dbReference type="Proteomes" id="UP000494201">
    <property type="component" value="Unassembled WGS sequence"/>
</dbReference>
<evidence type="ECO:0000313" key="1">
    <source>
        <dbReference type="EMBL" id="MBM2767075.1"/>
    </source>
</evidence>
<dbReference type="EMBL" id="JAFCIQ010000006">
    <property type="protein sequence ID" value="MBM2767075.1"/>
    <property type="molecule type" value="Genomic_DNA"/>
</dbReference>
<organism evidence="2 3">
    <name type="scientific">Burkholderia anthina</name>
    <dbReference type="NCBI Taxonomy" id="179879"/>
    <lineage>
        <taxon>Bacteria</taxon>
        <taxon>Pseudomonadati</taxon>
        <taxon>Pseudomonadota</taxon>
        <taxon>Betaproteobacteria</taxon>
        <taxon>Burkholderiales</taxon>
        <taxon>Burkholderiaceae</taxon>
        <taxon>Burkholderia</taxon>
        <taxon>Burkholderia cepacia complex</taxon>
    </lineage>
</organism>
<dbReference type="AlphaFoldDB" id="A0A6P2G2E6"/>
<gene>
    <name evidence="2" type="ORF">BAN20980_00399</name>
    <name evidence="1" type="ORF">JQK92_11635</name>
</gene>
<evidence type="ECO:0000313" key="2">
    <source>
        <dbReference type="EMBL" id="VVU47707.1"/>
    </source>
</evidence>
<dbReference type="Proteomes" id="UP000755577">
    <property type="component" value="Unassembled WGS sequence"/>
</dbReference>
<dbReference type="RefSeq" id="WP_174925007.1">
    <property type="nucleotide sequence ID" value="NZ_CABVLY010000001.1"/>
</dbReference>
<dbReference type="GeneID" id="56498425"/>
<protein>
    <submittedName>
        <fullName evidence="2">Uncharacterized protein</fullName>
    </submittedName>
</protein>
<keyword evidence="4" id="KW-1185">Reference proteome</keyword>
<reference evidence="1 4" key="2">
    <citation type="submission" date="2021-02" db="EMBL/GenBank/DDBJ databases">
        <title>Draft genome of the type strains Burkholderia anthina DSM16086.</title>
        <authorList>
            <person name="Hertel R."/>
            <person name="Meissner J."/>
            <person name="Poehlein A."/>
            <person name="Daniel R."/>
            <person name="Commichau F.M."/>
        </authorList>
    </citation>
    <scope>NUCLEOTIDE SEQUENCE [LARGE SCALE GENOMIC DNA]</scope>
    <source>
        <strain evidence="1 4">DSM 16086</strain>
    </source>
</reference>
<evidence type="ECO:0000313" key="4">
    <source>
        <dbReference type="Proteomes" id="UP000755577"/>
    </source>
</evidence>
<evidence type="ECO:0000313" key="3">
    <source>
        <dbReference type="Proteomes" id="UP000494201"/>
    </source>
</evidence>